<dbReference type="SUPFAM" id="SSF75420">
    <property type="entry name" value="YhbC-like, N-terminal domain"/>
    <property type="match status" value="1"/>
</dbReference>
<evidence type="ECO:0000256" key="1">
    <source>
        <dbReference type="ARBA" id="ARBA00022490"/>
    </source>
</evidence>
<dbReference type="HAMAP" id="MF_01077">
    <property type="entry name" value="RimP"/>
    <property type="match status" value="1"/>
</dbReference>
<organism evidence="5 6">
    <name type="scientific">Spiroplasma syrphidicola EA-1</name>
    <dbReference type="NCBI Taxonomy" id="1276229"/>
    <lineage>
        <taxon>Bacteria</taxon>
        <taxon>Bacillati</taxon>
        <taxon>Mycoplasmatota</taxon>
        <taxon>Mollicutes</taxon>
        <taxon>Entomoplasmatales</taxon>
        <taxon>Spiroplasmataceae</taxon>
        <taxon>Spiroplasma</taxon>
    </lineage>
</organism>
<comment type="function">
    <text evidence="3">Required for maturation of 30S ribosomal subunits.</text>
</comment>
<dbReference type="InterPro" id="IPR035956">
    <property type="entry name" value="RimP_N_sf"/>
</dbReference>
<dbReference type="OrthoDB" id="9805006at2"/>
<dbReference type="PANTHER" id="PTHR33867:SF1">
    <property type="entry name" value="RIBOSOME MATURATION FACTOR RIMP"/>
    <property type="match status" value="1"/>
</dbReference>
<dbReference type="Pfam" id="PF02576">
    <property type="entry name" value="RimP_N"/>
    <property type="match status" value="1"/>
</dbReference>
<dbReference type="KEGG" id="ssyr:SSYRP_v1c08250"/>
<evidence type="ECO:0000256" key="3">
    <source>
        <dbReference type="HAMAP-Rule" id="MF_01077"/>
    </source>
</evidence>
<dbReference type="PATRIC" id="fig|1276229.3.peg.820"/>
<comment type="similarity">
    <text evidence="3">Belongs to the RimP family.</text>
</comment>
<keyword evidence="1 3" id="KW-0963">Cytoplasm</keyword>
<accession>R4UER2</accession>
<proteinExistence type="inferred from homology"/>
<dbReference type="AlphaFoldDB" id="R4UER2"/>
<reference evidence="5 6" key="1">
    <citation type="journal article" date="2013" name="Genome Biol. Evol.">
        <title>Complete genomes of two dipteran-associated spiroplasmas provided insights into the origin, dynamics, and impacts of viral invasion in spiroplasma.</title>
        <authorList>
            <person name="Ku C."/>
            <person name="Lo W.S."/>
            <person name="Chen L.L."/>
            <person name="Kuo C.H."/>
        </authorList>
    </citation>
    <scope>NUCLEOTIDE SEQUENCE [LARGE SCALE GENOMIC DNA]</scope>
    <source>
        <strain evidence="5">EA-1</strain>
    </source>
</reference>
<dbReference type="RefSeq" id="WP_016341055.1">
    <property type="nucleotide sequence ID" value="NC_021284.1"/>
</dbReference>
<feature type="domain" description="Ribosome maturation factor RimP N-terminal" evidence="4">
    <location>
        <begin position="16"/>
        <end position="87"/>
    </location>
</feature>
<evidence type="ECO:0000256" key="2">
    <source>
        <dbReference type="ARBA" id="ARBA00022517"/>
    </source>
</evidence>
<protein>
    <recommendedName>
        <fullName evidence="3">Ribosome maturation factor RimP</fullName>
    </recommendedName>
</protein>
<dbReference type="GO" id="GO:0000028">
    <property type="term" value="P:ribosomal small subunit assembly"/>
    <property type="evidence" value="ECO:0007669"/>
    <property type="project" value="TreeGrafter"/>
</dbReference>
<dbReference type="Proteomes" id="UP000013963">
    <property type="component" value="Chromosome"/>
</dbReference>
<keyword evidence="6" id="KW-1185">Reference proteome</keyword>
<dbReference type="PANTHER" id="PTHR33867">
    <property type="entry name" value="RIBOSOME MATURATION FACTOR RIMP"/>
    <property type="match status" value="1"/>
</dbReference>
<dbReference type="STRING" id="1276229.SSYRP_v1c08250"/>
<dbReference type="GO" id="GO:0006412">
    <property type="term" value="P:translation"/>
    <property type="evidence" value="ECO:0007669"/>
    <property type="project" value="TreeGrafter"/>
</dbReference>
<dbReference type="Gene3D" id="3.30.300.70">
    <property type="entry name" value="RimP-like superfamily, N-terminal"/>
    <property type="match status" value="1"/>
</dbReference>
<dbReference type="InterPro" id="IPR003728">
    <property type="entry name" value="Ribosome_maturation_RimP"/>
</dbReference>
<evidence type="ECO:0000313" key="5">
    <source>
        <dbReference type="EMBL" id="AGM26414.1"/>
    </source>
</evidence>
<dbReference type="GO" id="GO:0005829">
    <property type="term" value="C:cytosol"/>
    <property type="evidence" value="ECO:0007669"/>
    <property type="project" value="TreeGrafter"/>
</dbReference>
<sequence>MDELLKHQSVIKQAMEDYLQQNNLMLFSLNFLVEFDTNILQVLVEDQATVIDLDRLVKISEDINQIIDQLDLIQSEYVVEVSTPGAERPLRNFDELAGRLNEEVFVEFITDVDKLSNITGQLVAVDLSTQILTVKYFKKGQPKKLSFRYDNVKFARCAVKF</sequence>
<dbReference type="EMBL" id="CP005078">
    <property type="protein sequence ID" value="AGM26414.1"/>
    <property type="molecule type" value="Genomic_DNA"/>
</dbReference>
<dbReference type="Gene3D" id="2.30.30.180">
    <property type="entry name" value="Ribosome maturation factor RimP, C-terminal domain"/>
    <property type="match status" value="1"/>
</dbReference>
<name>R4UER2_9MOLU</name>
<gene>
    <name evidence="3 5" type="primary">rimP</name>
    <name evidence="5" type="ORF">SSYRP_v1c08250</name>
</gene>
<dbReference type="InterPro" id="IPR028989">
    <property type="entry name" value="RimP_N"/>
</dbReference>
<keyword evidence="2 3" id="KW-0690">Ribosome biogenesis</keyword>
<dbReference type="HOGENOM" id="CLU_070525_2_3_14"/>
<evidence type="ECO:0000259" key="4">
    <source>
        <dbReference type="Pfam" id="PF02576"/>
    </source>
</evidence>
<dbReference type="InterPro" id="IPR036847">
    <property type="entry name" value="RimP_C_sf"/>
</dbReference>
<comment type="subcellular location">
    <subcellularLocation>
        <location evidence="3">Cytoplasm</location>
    </subcellularLocation>
</comment>
<evidence type="ECO:0000313" key="6">
    <source>
        <dbReference type="Proteomes" id="UP000013963"/>
    </source>
</evidence>
<dbReference type="SUPFAM" id="SSF74942">
    <property type="entry name" value="YhbC-like, C-terminal domain"/>
    <property type="match status" value="1"/>
</dbReference>
<dbReference type="eggNOG" id="COG0779">
    <property type="taxonomic scope" value="Bacteria"/>
</dbReference>